<name>A0AAV7U1P7_PLEWA</name>
<evidence type="ECO:0000313" key="2">
    <source>
        <dbReference type="Proteomes" id="UP001066276"/>
    </source>
</evidence>
<proteinExistence type="predicted"/>
<protein>
    <submittedName>
        <fullName evidence="1">Uncharacterized protein</fullName>
    </submittedName>
</protein>
<gene>
    <name evidence="1" type="ORF">NDU88_007822</name>
</gene>
<keyword evidence="2" id="KW-1185">Reference proteome</keyword>
<accession>A0AAV7U1P7</accession>
<evidence type="ECO:0000313" key="1">
    <source>
        <dbReference type="EMBL" id="KAJ1182638.1"/>
    </source>
</evidence>
<reference evidence="1" key="1">
    <citation type="journal article" date="2022" name="bioRxiv">
        <title>Sequencing and chromosome-scale assembly of the giantPleurodeles waltlgenome.</title>
        <authorList>
            <person name="Brown T."/>
            <person name="Elewa A."/>
            <person name="Iarovenko S."/>
            <person name="Subramanian E."/>
            <person name="Araus A.J."/>
            <person name="Petzold A."/>
            <person name="Susuki M."/>
            <person name="Suzuki K.-i.T."/>
            <person name="Hayashi T."/>
            <person name="Toyoda A."/>
            <person name="Oliveira C."/>
            <person name="Osipova E."/>
            <person name="Leigh N.D."/>
            <person name="Simon A."/>
            <person name="Yun M.H."/>
        </authorList>
    </citation>
    <scope>NUCLEOTIDE SEQUENCE</scope>
    <source>
        <strain evidence="1">20211129_DDA</strain>
        <tissue evidence="1">Liver</tissue>
    </source>
</reference>
<dbReference type="EMBL" id="JANPWB010000006">
    <property type="protein sequence ID" value="KAJ1182638.1"/>
    <property type="molecule type" value="Genomic_DNA"/>
</dbReference>
<dbReference type="Proteomes" id="UP001066276">
    <property type="component" value="Chromosome 3_2"/>
</dbReference>
<comment type="caution">
    <text evidence="1">The sequence shown here is derived from an EMBL/GenBank/DDBJ whole genome shotgun (WGS) entry which is preliminary data.</text>
</comment>
<sequence>MSLRHGGILAWQPGAQQNAPSRTSRRPRSRDFGSPLTVLCQQADADILHVFRCCPAAAKLWTADSDTVTPKPLHDRGRITRTFNRSPTALALNHFIDLPLLRARRVIAMHWKAQVSPDIRHWCASPLKRGKAVALRREEVRGLRLLIIAGAWEPLLQARHAYKEG</sequence>
<dbReference type="AlphaFoldDB" id="A0AAV7U1P7"/>
<organism evidence="1 2">
    <name type="scientific">Pleurodeles waltl</name>
    <name type="common">Iberian ribbed newt</name>
    <dbReference type="NCBI Taxonomy" id="8319"/>
    <lineage>
        <taxon>Eukaryota</taxon>
        <taxon>Metazoa</taxon>
        <taxon>Chordata</taxon>
        <taxon>Craniata</taxon>
        <taxon>Vertebrata</taxon>
        <taxon>Euteleostomi</taxon>
        <taxon>Amphibia</taxon>
        <taxon>Batrachia</taxon>
        <taxon>Caudata</taxon>
        <taxon>Salamandroidea</taxon>
        <taxon>Salamandridae</taxon>
        <taxon>Pleurodelinae</taxon>
        <taxon>Pleurodeles</taxon>
    </lineage>
</organism>